<reference evidence="4" key="1">
    <citation type="submission" date="2015-07" db="EMBL/GenBank/DDBJ databases">
        <title>Draft Genome Sequence of Roseovarius tolerans EL-164, a producer of N-Acylated Alanine Methyl Esters (NAMEs).</title>
        <authorList>
            <person name="Voget S."/>
            <person name="Bruns H."/>
            <person name="Wagner-Doebler I."/>
            <person name="Schulz S."/>
            <person name="Daniel R."/>
        </authorList>
    </citation>
    <scope>NUCLEOTIDE SEQUENCE [LARGE SCALE GENOMIC DNA]</scope>
    <source>
        <strain evidence="4">EL-164</strain>
    </source>
</reference>
<keyword evidence="1" id="KW-1133">Transmembrane helix</keyword>
<organism evidence="3 4">
    <name type="scientific">Roseovarius tolerans</name>
    <dbReference type="NCBI Taxonomy" id="74031"/>
    <lineage>
        <taxon>Bacteria</taxon>
        <taxon>Pseudomonadati</taxon>
        <taxon>Pseudomonadota</taxon>
        <taxon>Alphaproteobacteria</taxon>
        <taxon>Rhodobacterales</taxon>
        <taxon>Roseobacteraceae</taxon>
        <taxon>Roseovarius</taxon>
    </lineage>
</organism>
<evidence type="ECO:0008006" key="5">
    <source>
        <dbReference type="Google" id="ProtNLM"/>
    </source>
</evidence>
<evidence type="ECO:0000256" key="2">
    <source>
        <dbReference type="SAM" id="SignalP"/>
    </source>
</evidence>
<name>A0A0L6CR16_9RHOB</name>
<dbReference type="PATRIC" id="fig|74031.6.peg.3439"/>
<sequence>MSVFQLKAVTCAMAVSGALMAAPAQAATITVSVLDAAAYNGSFDSGSNVGEDFEALGATNGEGQVANGFATAVGNFATLGGQGTGGTVTGLPGNSGELLALRDGNVFGRENITPVGGSWFLDSNDTWGMDWDVALAGGRAFSKIMFALSDASDQGAYLRITTGTDSAEVRTGGTLPSGNDKLVIIDFGAAVTSAEILLGNFTTSGGTTFKKNDGFSIDGLQVAAVPIPASLLLLGTALAGLGAASSRRRRRTV</sequence>
<evidence type="ECO:0000256" key="1">
    <source>
        <dbReference type="SAM" id="Phobius"/>
    </source>
</evidence>
<proteinExistence type="predicted"/>
<dbReference type="EMBL" id="LGVV01000070">
    <property type="protein sequence ID" value="KNX40085.1"/>
    <property type="molecule type" value="Genomic_DNA"/>
</dbReference>
<protein>
    <recommendedName>
        <fullName evidence="5">VPLPA-CTERM protein sorting domain-containing protein</fullName>
    </recommendedName>
</protein>
<dbReference type="OrthoDB" id="7864696at2"/>
<gene>
    <name evidence="3" type="ORF">ROTO_33640</name>
</gene>
<dbReference type="AlphaFoldDB" id="A0A0L6CR16"/>
<evidence type="ECO:0000313" key="4">
    <source>
        <dbReference type="Proteomes" id="UP000037046"/>
    </source>
</evidence>
<dbReference type="NCBIfam" id="TIGR03370">
    <property type="entry name" value="VPLPA-CTERM"/>
    <property type="match status" value="1"/>
</dbReference>
<feature type="signal peptide" evidence="2">
    <location>
        <begin position="1"/>
        <end position="26"/>
    </location>
</feature>
<dbReference type="InterPro" id="IPR022472">
    <property type="entry name" value="VPLPA-CTERM"/>
</dbReference>
<keyword evidence="1" id="KW-0812">Transmembrane</keyword>
<dbReference type="Proteomes" id="UP000037046">
    <property type="component" value="Unassembled WGS sequence"/>
</dbReference>
<comment type="caution">
    <text evidence="3">The sequence shown here is derived from an EMBL/GenBank/DDBJ whole genome shotgun (WGS) entry which is preliminary data.</text>
</comment>
<dbReference type="RefSeq" id="WP_050664197.1">
    <property type="nucleotide sequence ID" value="NZ_CP118494.1"/>
</dbReference>
<feature type="transmembrane region" description="Helical" evidence="1">
    <location>
        <begin position="220"/>
        <end position="244"/>
    </location>
</feature>
<feature type="chain" id="PRO_5005563039" description="VPLPA-CTERM protein sorting domain-containing protein" evidence="2">
    <location>
        <begin position="27"/>
        <end position="253"/>
    </location>
</feature>
<accession>A0A0L6CR16</accession>
<keyword evidence="1" id="KW-0472">Membrane</keyword>
<keyword evidence="2" id="KW-0732">Signal</keyword>
<keyword evidence="4" id="KW-1185">Reference proteome</keyword>
<evidence type="ECO:0000313" key="3">
    <source>
        <dbReference type="EMBL" id="KNX40085.1"/>
    </source>
</evidence>